<name>A0AAD8VYW4_LOLMU</name>
<evidence type="ECO:0000313" key="1">
    <source>
        <dbReference type="EMBL" id="KAK1629190.1"/>
    </source>
</evidence>
<evidence type="ECO:0008006" key="3">
    <source>
        <dbReference type="Google" id="ProtNLM"/>
    </source>
</evidence>
<organism evidence="1 2">
    <name type="scientific">Lolium multiflorum</name>
    <name type="common">Italian ryegrass</name>
    <name type="synonym">Lolium perenne subsp. multiflorum</name>
    <dbReference type="NCBI Taxonomy" id="4521"/>
    <lineage>
        <taxon>Eukaryota</taxon>
        <taxon>Viridiplantae</taxon>
        <taxon>Streptophyta</taxon>
        <taxon>Embryophyta</taxon>
        <taxon>Tracheophyta</taxon>
        <taxon>Spermatophyta</taxon>
        <taxon>Magnoliopsida</taxon>
        <taxon>Liliopsida</taxon>
        <taxon>Poales</taxon>
        <taxon>Poaceae</taxon>
        <taxon>BOP clade</taxon>
        <taxon>Pooideae</taxon>
        <taxon>Poodae</taxon>
        <taxon>Poeae</taxon>
        <taxon>Poeae Chloroplast Group 2 (Poeae type)</taxon>
        <taxon>Loliodinae</taxon>
        <taxon>Loliinae</taxon>
        <taxon>Lolium</taxon>
    </lineage>
</organism>
<gene>
    <name evidence="1" type="ORF">QYE76_003505</name>
</gene>
<keyword evidence="2" id="KW-1185">Reference proteome</keyword>
<dbReference type="Proteomes" id="UP001231189">
    <property type="component" value="Unassembled WGS sequence"/>
</dbReference>
<protein>
    <recommendedName>
        <fullName evidence="3">Reverse transcriptase Ty1/copia-type domain-containing protein</fullName>
    </recommendedName>
</protein>
<dbReference type="AlphaFoldDB" id="A0AAD8VYW4"/>
<evidence type="ECO:0000313" key="2">
    <source>
        <dbReference type="Proteomes" id="UP001231189"/>
    </source>
</evidence>
<proteinExistence type="predicted"/>
<reference evidence="1" key="1">
    <citation type="submission" date="2023-07" db="EMBL/GenBank/DDBJ databases">
        <title>A chromosome-level genome assembly of Lolium multiflorum.</title>
        <authorList>
            <person name="Chen Y."/>
            <person name="Copetti D."/>
            <person name="Kolliker R."/>
            <person name="Studer B."/>
        </authorList>
    </citation>
    <scope>NUCLEOTIDE SEQUENCE</scope>
    <source>
        <strain evidence="1">02402/16</strain>
        <tissue evidence="1">Leaf</tissue>
    </source>
</reference>
<dbReference type="EMBL" id="JAUUTY010000005">
    <property type="protein sequence ID" value="KAK1629190.1"/>
    <property type="molecule type" value="Genomic_DNA"/>
</dbReference>
<accession>A0AAD8VYW4</accession>
<sequence>MSMMGELRFFLGFEIKQLREGTFIFQAKYIQDMLKRFNMKDLNGAKTPMATNCHLALDPGGASGLGSTRPRKRRGVPSVEDEIVEHDEVLPRANTTRGAYLANKKKGKKAIVSYGNIPLHEYMALRCTNPYEGPRASRVRNRHFYTEVQERIFNEVYPPKKNCEDDRSIGWRFHQDSNARTKEVIEPLYMPGRCKLGFTSGLQPVYDIMLHIYRETVGVKVGNVDEIHSFVIDLMLETHLRRGKGVQMDVMDCLWNQIYLRMVEKRSPSFAPFIMKLISEVWRQKFDGAILEPISPLTEHPRKNLLIKDHGLPASATTAPPTGPSVLPLAILMDLLLIWDLGKIPTPYMTFCSSHLGTPSSRSR</sequence>
<comment type="caution">
    <text evidence="1">The sequence shown here is derived from an EMBL/GenBank/DDBJ whole genome shotgun (WGS) entry which is preliminary data.</text>
</comment>